<comment type="caution">
    <text evidence="2">The sequence shown here is derived from an EMBL/GenBank/DDBJ whole genome shotgun (WGS) entry which is preliminary data.</text>
</comment>
<keyword evidence="1" id="KW-1133">Transmembrane helix</keyword>
<feature type="transmembrane region" description="Helical" evidence="1">
    <location>
        <begin position="234"/>
        <end position="257"/>
    </location>
</feature>
<feature type="transmembrane region" description="Helical" evidence="1">
    <location>
        <begin position="19"/>
        <end position="40"/>
    </location>
</feature>
<evidence type="ECO:0000313" key="2">
    <source>
        <dbReference type="EMBL" id="NJP67612.1"/>
    </source>
</evidence>
<proteinExistence type="predicted"/>
<feature type="transmembrane region" description="Helical" evidence="1">
    <location>
        <begin position="75"/>
        <end position="97"/>
    </location>
</feature>
<organism evidence="2 3">
    <name type="scientific">Streptomyces spiramenti</name>
    <dbReference type="NCBI Taxonomy" id="2720606"/>
    <lineage>
        <taxon>Bacteria</taxon>
        <taxon>Bacillati</taxon>
        <taxon>Actinomycetota</taxon>
        <taxon>Actinomycetes</taxon>
        <taxon>Kitasatosporales</taxon>
        <taxon>Streptomycetaceae</taxon>
        <taxon>Streptomyces</taxon>
    </lineage>
</organism>
<dbReference type="Pfam" id="PF12679">
    <property type="entry name" value="ABC2_membrane_2"/>
    <property type="match status" value="1"/>
</dbReference>
<reference evidence="2 3" key="1">
    <citation type="submission" date="2020-03" db="EMBL/GenBank/DDBJ databases">
        <title>Draft genome of Streptomyces sp. ventii, isolated from the Axial Seamount in the Pacific Ocean, and resequencing of the two type strains Streptomyces lonarensis strain NCL 716 and Streptomyces bohaiensis strain 11A07.</title>
        <authorList>
            <person name="Loughran R.M."/>
            <person name="Pfannmuller K.M."/>
            <person name="Wasson B.J."/>
            <person name="Deadmond M.C."/>
            <person name="Paddock B.E."/>
            <person name="Koyack M.J."/>
            <person name="Gallegos D.A."/>
            <person name="Mitchell E.A."/>
            <person name="Ushijima B."/>
            <person name="Saw J.H."/>
            <person name="Mcphail K.L."/>
            <person name="Videau P."/>
        </authorList>
    </citation>
    <scope>NUCLEOTIDE SEQUENCE [LARGE SCALE GENOMIC DNA]</scope>
    <source>
        <strain evidence="3">5675061</strain>
    </source>
</reference>
<name>A0ABX1AKH2_9ACTN</name>
<dbReference type="Proteomes" id="UP000746503">
    <property type="component" value="Unassembled WGS sequence"/>
</dbReference>
<evidence type="ECO:0000256" key="1">
    <source>
        <dbReference type="SAM" id="Phobius"/>
    </source>
</evidence>
<feature type="transmembrane region" description="Helical" evidence="1">
    <location>
        <begin position="186"/>
        <end position="206"/>
    </location>
</feature>
<feature type="transmembrane region" description="Helical" evidence="1">
    <location>
        <begin position="154"/>
        <end position="179"/>
    </location>
</feature>
<keyword evidence="1" id="KW-0472">Membrane</keyword>
<sequence>MSATTEVLSHAGRRLRKSVLIWGGVLALLVLTIVSTWPGFRDAETSFTDDLPESMLTAFGIADLSDPAGFLDSNLFSLVLPLLLICAAIAWTSNLTAGDEDSGQLEMELTLPVTRTQVYLGRFATVAAAMLGLGLVVLLFLYMCMPALELDASYGNVAAATFSVTLLGVLHAAVLYCAAGLGAARGAALGATAGVAGFGYVAQSLFPLSEALESLQVLSPWQWALGDGPAQHGFSLGGLVTILVVTGALVAVGTWGVNRRDIRGA</sequence>
<protein>
    <submittedName>
        <fullName evidence="2">ABC transporter permease subunit</fullName>
    </submittedName>
</protein>
<gene>
    <name evidence="2" type="ORF">HCJ92_15190</name>
</gene>
<dbReference type="EMBL" id="JAAVJB010000124">
    <property type="protein sequence ID" value="NJP67612.1"/>
    <property type="molecule type" value="Genomic_DNA"/>
</dbReference>
<keyword evidence="3" id="KW-1185">Reference proteome</keyword>
<keyword evidence="1" id="KW-0812">Transmembrane</keyword>
<evidence type="ECO:0000313" key="3">
    <source>
        <dbReference type="Proteomes" id="UP000746503"/>
    </source>
</evidence>
<dbReference type="RefSeq" id="WP_167934131.1">
    <property type="nucleotide sequence ID" value="NZ_JAAVJB010000124.1"/>
</dbReference>
<accession>A0ABX1AKH2</accession>
<feature type="transmembrane region" description="Helical" evidence="1">
    <location>
        <begin position="118"/>
        <end position="142"/>
    </location>
</feature>